<name>A0A7V9A9N2_9BACT</name>
<dbReference type="Proteomes" id="UP000551616">
    <property type="component" value="Unassembled WGS sequence"/>
</dbReference>
<sequence>MLARCSRFIWTSGKRFRYGSPQSEFPYLYDFFAEQIDIVKTALLSTAILTAWASFVCVSAAADFQVTTQIFRGNARIPAVTYQTVFQGTKVYDVVTTPPRQVTIIDYDSGQITLLDPQRSVKLILTTQNVLQHSTYFKSHGTFPEGPLWTFLRDPKFETNYNPQNQVLKLAGDPLTYEADVTKIENQPIVVDYARFCDWSCLLNFICAGSDLPQARMELNSQIRAKGAVPAEVRKTIRHADPTKSISLRSTHEYHWKLQEDDTKLVQSIQADLEKANAVSFDEYVKPAFVAPQK</sequence>
<keyword evidence="2" id="KW-1185">Reference proteome</keyword>
<protein>
    <submittedName>
        <fullName evidence="1">Uncharacterized protein</fullName>
    </submittedName>
</protein>
<accession>A0A7V9A9N2</accession>
<evidence type="ECO:0000313" key="1">
    <source>
        <dbReference type="EMBL" id="MBA2117607.1"/>
    </source>
</evidence>
<dbReference type="RefSeq" id="WP_207398984.1">
    <property type="nucleotide sequence ID" value="NZ_JABRWO010000017.1"/>
</dbReference>
<organism evidence="1 2">
    <name type="scientific">Bremerella alba</name>
    <dbReference type="NCBI Taxonomy" id="980252"/>
    <lineage>
        <taxon>Bacteria</taxon>
        <taxon>Pseudomonadati</taxon>
        <taxon>Planctomycetota</taxon>
        <taxon>Planctomycetia</taxon>
        <taxon>Pirellulales</taxon>
        <taxon>Pirellulaceae</taxon>
        <taxon>Bremerella</taxon>
    </lineage>
</organism>
<dbReference type="AlphaFoldDB" id="A0A7V9A9N2"/>
<dbReference type="EMBL" id="JABRWO010000017">
    <property type="protein sequence ID" value="MBA2117607.1"/>
    <property type="molecule type" value="Genomic_DNA"/>
</dbReference>
<evidence type="ECO:0000313" key="2">
    <source>
        <dbReference type="Proteomes" id="UP000551616"/>
    </source>
</evidence>
<gene>
    <name evidence="1" type="ORF">HOV93_48070</name>
</gene>
<reference evidence="1 2" key="1">
    <citation type="submission" date="2020-05" db="EMBL/GenBank/DDBJ databases">
        <title>Bremerella alba sp. nov., a novel planctomycete isolated from the surface of the macroalga Fucus spiralis.</title>
        <authorList>
            <person name="Godinho O."/>
            <person name="Botelho R."/>
            <person name="Albuquerque L."/>
            <person name="Wiegand S."/>
            <person name="Da Costa M.S."/>
            <person name="Lobo-Da-Cunha A."/>
            <person name="Jogler C."/>
            <person name="Lage O.M."/>
        </authorList>
    </citation>
    <scope>NUCLEOTIDE SEQUENCE [LARGE SCALE GENOMIC DNA]</scope>
    <source>
        <strain evidence="1 2">FF15</strain>
    </source>
</reference>
<comment type="caution">
    <text evidence="1">The sequence shown here is derived from an EMBL/GenBank/DDBJ whole genome shotgun (WGS) entry which is preliminary data.</text>
</comment>
<proteinExistence type="predicted"/>